<dbReference type="AlphaFoldDB" id="A0A838ZSJ9"/>
<sequence length="66" mass="7442">MLLTYFLFASFTTAPETSVYLCNSSGGKRYHFSENCRGLSNCQHPIIKVSLQEAKKRGKTICGYED</sequence>
<gene>
    <name evidence="1" type="ORF">HU137_09230</name>
</gene>
<protein>
    <submittedName>
        <fullName evidence="1">Uncharacterized protein</fullName>
    </submittedName>
</protein>
<comment type="caution">
    <text evidence="1">The sequence shown here is derived from an EMBL/GenBank/DDBJ whole genome shotgun (WGS) entry which is preliminary data.</text>
</comment>
<evidence type="ECO:0000313" key="2">
    <source>
        <dbReference type="Proteomes" id="UP000552241"/>
    </source>
</evidence>
<evidence type="ECO:0000313" key="1">
    <source>
        <dbReference type="EMBL" id="MBA5629950.1"/>
    </source>
</evidence>
<name>A0A838ZSJ9_9FLAO</name>
<reference evidence="1 2" key="1">
    <citation type="submission" date="2020-07" db="EMBL/GenBank/DDBJ databases">
        <title>Moheibacter lacus sp. nov., a member of the family Flavobacteriaceae isolated from freshwater lake sediment.</title>
        <authorList>
            <person name="Liu Y."/>
        </authorList>
    </citation>
    <scope>NUCLEOTIDE SEQUENCE [LARGE SCALE GENOMIC DNA]</scope>
    <source>
        <strain evidence="1 2">BDHS18</strain>
    </source>
</reference>
<keyword evidence="2" id="KW-1185">Reference proteome</keyword>
<organism evidence="1 2">
    <name type="scientific">Moheibacter lacus</name>
    <dbReference type="NCBI Taxonomy" id="2745851"/>
    <lineage>
        <taxon>Bacteria</taxon>
        <taxon>Pseudomonadati</taxon>
        <taxon>Bacteroidota</taxon>
        <taxon>Flavobacteriia</taxon>
        <taxon>Flavobacteriales</taxon>
        <taxon>Weeksellaceae</taxon>
        <taxon>Moheibacter</taxon>
    </lineage>
</organism>
<proteinExistence type="predicted"/>
<dbReference type="Proteomes" id="UP000552241">
    <property type="component" value="Unassembled WGS sequence"/>
</dbReference>
<dbReference type="EMBL" id="JACDZE010000002">
    <property type="protein sequence ID" value="MBA5629950.1"/>
    <property type="molecule type" value="Genomic_DNA"/>
</dbReference>
<accession>A0A838ZSJ9</accession>